<feature type="compositionally biased region" description="Basic residues" evidence="1">
    <location>
        <begin position="621"/>
        <end position="634"/>
    </location>
</feature>
<dbReference type="EMBL" id="CP144101">
    <property type="protein sequence ID" value="WWC88825.1"/>
    <property type="molecule type" value="Genomic_DNA"/>
</dbReference>
<feature type="compositionally biased region" description="Low complexity" evidence="1">
    <location>
        <begin position="204"/>
        <end position="217"/>
    </location>
</feature>
<feature type="compositionally biased region" description="Polar residues" evidence="1">
    <location>
        <begin position="341"/>
        <end position="350"/>
    </location>
</feature>
<feature type="compositionally biased region" description="Polar residues" evidence="1">
    <location>
        <begin position="80"/>
        <end position="124"/>
    </location>
</feature>
<evidence type="ECO:0000313" key="2">
    <source>
        <dbReference type="EMBL" id="WWC88825.1"/>
    </source>
</evidence>
<dbReference type="GeneID" id="91094408"/>
<feature type="region of interest" description="Disordered" evidence="1">
    <location>
        <begin position="428"/>
        <end position="1055"/>
    </location>
</feature>
<feature type="compositionally biased region" description="Low complexity" evidence="1">
    <location>
        <begin position="661"/>
        <end position="680"/>
    </location>
</feature>
<feature type="compositionally biased region" description="Polar residues" evidence="1">
    <location>
        <begin position="698"/>
        <end position="713"/>
    </location>
</feature>
<feature type="compositionally biased region" description="Basic and acidic residues" evidence="1">
    <location>
        <begin position="248"/>
        <end position="258"/>
    </location>
</feature>
<evidence type="ECO:0000313" key="3">
    <source>
        <dbReference type="Proteomes" id="UP001355207"/>
    </source>
</evidence>
<feature type="compositionally biased region" description="Low complexity" evidence="1">
    <location>
        <begin position="935"/>
        <end position="976"/>
    </location>
</feature>
<feature type="compositionally biased region" description="Polar residues" evidence="1">
    <location>
        <begin position="908"/>
        <end position="934"/>
    </location>
</feature>
<dbReference type="InterPro" id="IPR018809">
    <property type="entry name" value="DUF2406"/>
</dbReference>
<feature type="compositionally biased region" description="Low complexity" evidence="1">
    <location>
        <begin position="764"/>
        <end position="776"/>
    </location>
</feature>
<protein>
    <submittedName>
        <fullName evidence="2">Uncharacterized protein</fullName>
    </submittedName>
</protein>
<feature type="compositionally biased region" description="Low complexity" evidence="1">
    <location>
        <begin position="125"/>
        <end position="142"/>
    </location>
</feature>
<feature type="compositionally biased region" description="Low complexity" evidence="1">
    <location>
        <begin position="639"/>
        <end position="650"/>
    </location>
</feature>
<dbReference type="RefSeq" id="XP_066075588.1">
    <property type="nucleotide sequence ID" value="XM_066219491.1"/>
</dbReference>
<feature type="compositionally biased region" description="Low complexity" evidence="1">
    <location>
        <begin position="827"/>
        <end position="840"/>
    </location>
</feature>
<feature type="compositionally biased region" description="Basic and acidic residues" evidence="1">
    <location>
        <begin position="428"/>
        <end position="437"/>
    </location>
</feature>
<feature type="compositionally biased region" description="Polar residues" evidence="1">
    <location>
        <begin position="727"/>
        <end position="742"/>
    </location>
</feature>
<dbReference type="Pfam" id="PF10295">
    <property type="entry name" value="DUF2406"/>
    <property type="match status" value="1"/>
</dbReference>
<feature type="compositionally biased region" description="Low complexity" evidence="1">
    <location>
        <begin position="353"/>
        <end position="372"/>
    </location>
</feature>
<feature type="compositionally biased region" description="Low complexity" evidence="1">
    <location>
        <begin position="854"/>
        <end position="866"/>
    </location>
</feature>
<feature type="region of interest" description="Disordered" evidence="1">
    <location>
        <begin position="1"/>
        <end position="161"/>
    </location>
</feature>
<feature type="compositionally biased region" description="Polar residues" evidence="1">
    <location>
        <begin position="531"/>
        <end position="544"/>
    </location>
</feature>
<feature type="compositionally biased region" description="Basic and acidic residues" evidence="1">
    <location>
        <begin position="1018"/>
        <end position="1029"/>
    </location>
</feature>
<accession>A0AAX4JTS2</accession>
<evidence type="ECO:0000256" key="1">
    <source>
        <dbReference type="SAM" id="MobiDB-lite"/>
    </source>
</evidence>
<gene>
    <name evidence="2" type="ORF">L201_003738</name>
</gene>
<keyword evidence="3" id="KW-1185">Reference proteome</keyword>
<feature type="compositionally biased region" description="Polar residues" evidence="1">
    <location>
        <begin position="471"/>
        <end position="480"/>
    </location>
</feature>
<feature type="compositionally biased region" description="Polar residues" evidence="1">
    <location>
        <begin position="232"/>
        <end position="246"/>
    </location>
</feature>
<reference evidence="2 3" key="1">
    <citation type="submission" date="2024-01" db="EMBL/GenBank/DDBJ databases">
        <title>Comparative genomics of Cryptococcus and Kwoniella reveals pathogenesis evolution and contrasting modes of karyotype evolution via chromosome fusion or intercentromeric recombination.</title>
        <authorList>
            <person name="Coelho M.A."/>
            <person name="David-Palma M."/>
            <person name="Shea T."/>
            <person name="Bowers K."/>
            <person name="McGinley-Smith S."/>
            <person name="Mohammad A.W."/>
            <person name="Gnirke A."/>
            <person name="Yurkov A.M."/>
            <person name="Nowrousian M."/>
            <person name="Sun S."/>
            <person name="Cuomo C.A."/>
            <person name="Heitman J."/>
        </authorList>
    </citation>
    <scope>NUCLEOTIDE SEQUENCE [LARGE SCALE GENOMIC DNA]</scope>
    <source>
        <strain evidence="2 3">CBS 6074</strain>
    </source>
</reference>
<feature type="compositionally biased region" description="Polar residues" evidence="1">
    <location>
        <begin position="1"/>
        <end position="10"/>
    </location>
</feature>
<proteinExistence type="predicted"/>
<feature type="region of interest" description="Disordered" evidence="1">
    <location>
        <begin position="340"/>
        <end position="385"/>
    </location>
</feature>
<feature type="compositionally biased region" description="Polar residues" evidence="1">
    <location>
        <begin position="792"/>
        <end position="814"/>
    </location>
</feature>
<feature type="compositionally biased region" description="Polar residues" evidence="1">
    <location>
        <begin position="1030"/>
        <end position="1055"/>
    </location>
</feature>
<dbReference type="AlphaFoldDB" id="A0AAX4JTS2"/>
<feature type="compositionally biased region" description="Basic and acidic residues" evidence="1">
    <location>
        <begin position="574"/>
        <end position="620"/>
    </location>
</feature>
<dbReference type="Proteomes" id="UP001355207">
    <property type="component" value="Chromosome 4"/>
</dbReference>
<feature type="compositionally biased region" description="Low complexity" evidence="1">
    <location>
        <begin position="21"/>
        <end position="32"/>
    </location>
</feature>
<organism evidence="2 3">
    <name type="scientific">Kwoniella dendrophila CBS 6074</name>
    <dbReference type="NCBI Taxonomy" id="1295534"/>
    <lineage>
        <taxon>Eukaryota</taxon>
        <taxon>Fungi</taxon>
        <taxon>Dikarya</taxon>
        <taxon>Basidiomycota</taxon>
        <taxon>Agaricomycotina</taxon>
        <taxon>Tremellomycetes</taxon>
        <taxon>Tremellales</taxon>
        <taxon>Cryptococcaceae</taxon>
        <taxon>Kwoniella</taxon>
    </lineage>
</organism>
<name>A0AAX4JTS2_9TREE</name>
<feature type="compositionally biased region" description="Polar residues" evidence="1">
    <location>
        <begin position="977"/>
        <end position="1009"/>
    </location>
</feature>
<feature type="region of interest" description="Disordered" evidence="1">
    <location>
        <begin position="196"/>
        <end position="258"/>
    </location>
</feature>
<sequence length="1055" mass="111227">MTTIYGSTQLEPFEEIQSPSPNETTENPYETTLAARRSLSQKKRTGSGGPPSPINTVNTLHRQLSGDPESPPPAWKRRPSVNTRQQPRSPTSSNTHSPTYAQSPTSINGDSFTSRSPIRSQNHNQRSPSQSSVNSRNSAHSPTSIRRPPTGLTMTSSAVASPRSAVPLANGMFLHESPNSSSTNLADVDLALPNPAFRRRAMGNSSPSSNRSPISSSQDLSKLTSEDLWSLGQEQDNIPDMSNPSRQAAERPLDTVRRESRRIEKGQTFHVGGLPGDVIWPTAPPPEEILRSSNSIKSKSFTNVATLGMSGRRMSRRAKSRQSSIDVGAMNAKEVDGLYMHNSSHPSSPAVNGMGALSSAHSSSTSLASQGLPPNKSFSSGGGRPPSTYYSRDFLSSLAPREGGYAIAATMGGGLGAVGTMSVEEKRRSTVYDDGRSRTVGSRAPPSKSAGMGRWSLDGGENFGRPYATPSAATTSSNLSAPPINSAEPSPPAEEITPSLPAGASPAYNPSTSSGPSVPLSTTPPNPSPLAQQTSVNDAPSSNTATRHPPPPPIPASDVAPLPALNTKKSKKQLAKENKAAEKAEAIKVSRQRAEAARAEALKKQAEREDAKRKKEEEKAKKKAEKKAAKKGKKVLGLSTSSTTASGSSTPQPAKPNPPIAAQHTPSTSSAPTPTPAKSAVPPPTLLSAAKPFPQSPQPSQDTQRTPIRSTSEAPRPTHKSMPLNATAPSSQQRSVSQTATERPSIEPKRSFFGTIRKRLSYIGSSESKGSQSKESAPPVPKIPSTLPASPIVQQKIQPEISNNHTSASSTSIATGLPPRVESLAASVSSPKVSSPTSPKEASVPDTPTKNAVSPTIQQSPQPQTPLNLNLGKTISRDGGVSSSPPPSSISSGTRKRNSLHGPRPMPNANQSRPSSIVTHESSSVTGEQHQQPTNISSLSFNNQNNQQQSQQTNSSYGGSESQQSGGGPVTPSTTGDSNSFFLQSHNSHMTNITPITSPEDNDSFNNEEVNVGFSKLGVDDNEPKRENSGDSNETVHITNTNNGVSVNHNQPILA</sequence>